<accession>A0ABY7JXW5</accession>
<dbReference type="Pfam" id="PF09534">
    <property type="entry name" value="Trp_oprn_chp"/>
    <property type="match status" value="1"/>
</dbReference>
<evidence type="ECO:0000256" key="2">
    <source>
        <dbReference type="SAM" id="Phobius"/>
    </source>
</evidence>
<feature type="transmembrane region" description="Helical" evidence="2">
    <location>
        <begin position="131"/>
        <end position="153"/>
    </location>
</feature>
<proteinExistence type="predicted"/>
<evidence type="ECO:0000313" key="3">
    <source>
        <dbReference type="EMBL" id="WAX56840.1"/>
    </source>
</evidence>
<gene>
    <name evidence="3" type="ORF">M6B22_20280</name>
</gene>
<organism evidence="3 4">
    <name type="scientific">Jatrophihabitans cynanchi</name>
    <dbReference type="NCBI Taxonomy" id="2944128"/>
    <lineage>
        <taxon>Bacteria</taxon>
        <taxon>Bacillati</taxon>
        <taxon>Actinomycetota</taxon>
        <taxon>Actinomycetes</taxon>
        <taxon>Jatrophihabitantales</taxon>
        <taxon>Jatrophihabitantaceae</taxon>
        <taxon>Jatrophihabitans</taxon>
    </lineage>
</organism>
<sequence>MRERAGFASALLLQLIGAAGALLLATRHWQTITTPRPRPFRDDVLSVTGRTVDAAPTALALVALAGVIAVIATRGVVRRLVGAVVALAAAALVWRSLAGLDAVSQSRARSLVQSKHSGAEVGAVARIDVHAVWAVLSVGCGALLLVAGLLVVWRGPRWGGMSAKYDRPAGGGTAEDEQQARARADASLWSALDRGVDPTEPTER</sequence>
<feature type="region of interest" description="Disordered" evidence="1">
    <location>
        <begin position="164"/>
        <end position="183"/>
    </location>
</feature>
<dbReference type="Proteomes" id="UP001164693">
    <property type="component" value="Chromosome"/>
</dbReference>
<dbReference type="EMBL" id="CP097463">
    <property type="protein sequence ID" value="WAX56840.1"/>
    <property type="molecule type" value="Genomic_DNA"/>
</dbReference>
<reference evidence="3" key="1">
    <citation type="submission" date="2022-05" db="EMBL/GenBank/DDBJ databases">
        <title>Jatrophihabitans sp. SB3-54 whole genome sequence.</title>
        <authorList>
            <person name="Suh M.K."/>
            <person name="Eom M.K."/>
            <person name="Kim J.S."/>
            <person name="Kim H.S."/>
            <person name="Do H.E."/>
            <person name="Shin Y.K."/>
            <person name="Lee J.-S."/>
        </authorList>
    </citation>
    <scope>NUCLEOTIDE SEQUENCE</scope>
    <source>
        <strain evidence="3">SB3-54</strain>
    </source>
</reference>
<feature type="transmembrane region" description="Helical" evidence="2">
    <location>
        <begin position="54"/>
        <end position="73"/>
    </location>
</feature>
<evidence type="ECO:0000313" key="4">
    <source>
        <dbReference type="Proteomes" id="UP001164693"/>
    </source>
</evidence>
<protein>
    <submittedName>
        <fullName evidence="3">Trp biosynthesis-associated membrane protein</fullName>
    </submittedName>
</protein>
<keyword evidence="2" id="KW-0812">Transmembrane</keyword>
<keyword evidence="2" id="KW-0472">Membrane</keyword>
<dbReference type="InterPro" id="IPR019051">
    <property type="entry name" value="Trp_biosyn_TM_oprn/chp"/>
</dbReference>
<evidence type="ECO:0000256" key="1">
    <source>
        <dbReference type="SAM" id="MobiDB-lite"/>
    </source>
</evidence>
<keyword evidence="4" id="KW-1185">Reference proteome</keyword>
<dbReference type="RefSeq" id="WP_269443375.1">
    <property type="nucleotide sequence ID" value="NZ_CP097463.1"/>
</dbReference>
<name>A0ABY7JXW5_9ACTN</name>
<keyword evidence="2" id="KW-1133">Transmembrane helix</keyword>
<feature type="transmembrane region" description="Helical" evidence="2">
    <location>
        <begin position="80"/>
        <end position="97"/>
    </location>
</feature>